<organism evidence="1 2">
    <name type="scientific">Pseudomonas phage 201phi2-1</name>
    <name type="common">Pseudomonas chlororaphis phage 201phi2-1</name>
    <dbReference type="NCBI Taxonomy" id="198110"/>
    <lineage>
        <taxon>Viruses</taxon>
        <taxon>Duplodnaviria</taxon>
        <taxon>Heunggongvirae</taxon>
        <taxon>Uroviricota</taxon>
        <taxon>Caudoviricetes</taxon>
        <taxon>Chimalliviridae</taxon>
        <taxon>Serwervirus</taxon>
        <taxon>Serwervirus 201phi21</taxon>
    </lineage>
</organism>
<sequence>MHLHANELNTIRGNLRDFVVRNKITFILPKATPLPEGETNSAKIRVIDYISLLDKR</sequence>
<name>B3FIV6_BP201</name>
<reference evidence="1 2" key="1">
    <citation type="journal article" date="2008" name="Virology">
        <title>Characterization of Pseudomonas chlororaphis myovirus 201varphi2-1 via genomic sequencing, mass spectrometry, and electron microscopy.</title>
        <authorList>
            <person name="Thomas J.A."/>
            <person name="Rolando M.R."/>
            <person name="Carroll C.A."/>
            <person name="Shen P.S."/>
            <person name="Belnap D.M."/>
            <person name="Weintraub S.T."/>
            <person name="Serwer P."/>
            <person name="Hardies S.C."/>
        </authorList>
    </citation>
    <scope>NUCLEOTIDE SEQUENCE</scope>
</reference>
<accession>B3FIV6</accession>
<dbReference type="Proteomes" id="UP000002421">
    <property type="component" value="Segment"/>
</dbReference>
<protein>
    <submittedName>
        <fullName evidence="1">Uncharacterized protein</fullName>
    </submittedName>
</protein>
<gene>
    <name evidence="1" type="ORF">201phi2-1p092</name>
</gene>
<organismHost>
    <name type="scientific">Pseudomonas chlororaphis</name>
    <dbReference type="NCBI Taxonomy" id="587753"/>
</organismHost>
<dbReference type="EMBL" id="EU197055">
    <property type="protein sequence ID" value="ABY62925.1"/>
    <property type="molecule type" value="Genomic_DNA"/>
</dbReference>
<evidence type="ECO:0000313" key="1">
    <source>
        <dbReference type="EMBL" id="ABY62925.1"/>
    </source>
</evidence>
<evidence type="ECO:0000313" key="2">
    <source>
        <dbReference type="Proteomes" id="UP000002421"/>
    </source>
</evidence>
<dbReference type="KEGG" id="vg:6372319"/>
<proteinExistence type="predicted"/>
<dbReference type="RefSeq" id="YP_001956817.1">
    <property type="nucleotide sequence ID" value="NC_010821.1"/>
</dbReference>
<keyword evidence="2" id="KW-1185">Reference proteome</keyword>